<keyword evidence="6" id="KW-0693">Viral RNA replication</keyword>
<keyword evidence="8" id="KW-1133">Transmembrane helix</keyword>
<keyword evidence="8" id="KW-0812">Transmembrane</keyword>
<dbReference type="GO" id="GO:0005524">
    <property type="term" value="F:ATP binding"/>
    <property type="evidence" value="ECO:0007669"/>
    <property type="project" value="UniProtKB-KW"/>
</dbReference>
<feature type="domain" description="Alphavirus-like MT" evidence="10">
    <location>
        <begin position="230"/>
        <end position="403"/>
    </location>
</feature>
<evidence type="ECO:0000259" key="9">
    <source>
        <dbReference type="PROSITE" id="PS50507"/>
    </source>
</evidence>
<evidence type="ECO:0000256" key="3">
    <source>
        <dbReference type="ARBA" id="ARBA00022695"/>
    </source>
</evidence>
<evidence type="ECO:0000256" key="8">
    <source>
        <dbReference type="SAM" id="Phobius"/>
    </source>
</evidence>
<feature type="region of interest" description="Disordered" evidence="7">
    <location>
        <begin position="882"/>
        <end position="911"/>
    </location>
</feature>
<dbReference type="PROSITE" id="PS50507">
    <property type="entry name" value="RDRP_SSRNA_POS"/>
    <property type="match status" value="1"/>
</dbReference>
<evidence type="ECO:0000256" key="7">
    <source>
        <dbReference type="SAM" id="MobiDB-lite"/>
    </source>
</evidence>
<dbReference type="GO" id="GO:0006351">
    <property type="term" value="P:DNA-templated transcription"/>
    <property type="evidence" value="ECO:0007669"/>
    <property type="project" value="InterPro"/>
</dbReference>
<evidence type="ECO:0000256" key="6">
    <source>
        <dbReference type="ARBA" id="ARBA00022953"/>
    </source>
</evidence>
<dbReference type="GO" id="GO:0016556">
    <property type="term" value="P:mRNA modification"/>
    <property type="evidence" value="ECO:0007669"/>
    <property type="project" value="InterPro"/>
</dbReference>
<keyword evidence="4" id="KW-0378">Hydrolase</keyword>
<reference evidence="11" key="1">
    <citation type="submission" date="2020-11" db="EMBL/GenBank/DDBJ databases">
        <authorList>
            <person name="Bejerman N."/>
        </authorList>
    </citation>
    <scope>NUCLEOTIDE SEQUENCE</scope>
    <source>
        <strain evidence="11">Agav</strain>
    </source>
</reference>
<dbReference type="GO" id="GO:0008174">
    <property type="term" value="F:mRNA methyltransferase activity"/>
    <property type="evidence" value="ECO:0007669"/>
    <property type="project" value="UniProtKB-UniRule"/>
</dbReference>
<dbReference type="GO" id="GO:0003968">
    <property type="term" value="F:RNA-directed RNA polymerase activity"/>
    <property type="evidence" value="ECO:0007669"/>
    <property type="project" value="UniProtKB-KW"/>
</dbReference>
<evidence type="ECO:0000313" key="11">
    <source>
        <dbReference type="EMBL" id="QQG34632.1"/>
    </source>
</evidence>
<feature type="transmembrane region" description="Helical" evidence="8">
    <location>
        <begin position="630"/>
        <end position="652"/>
    </location>
</feature>
<keyword evidence="5" id="KW-0067">ATP-binding</keyword>
<name>A0A7T5QZB3_9VIRU</name>
<feature type="transmembrane region" description="Helical" evidence="8">
    <location>
        <begin position="832"/>
        <end position="850"/>
    </location>
</feature>
<sequence>MKPTTALPFPPLTGGSLLSLLTLPEHLLYCAFLYALSLLQIVFFIYARLLILPFYNIASCLPRFVVMWILLSTQNLFALDWFEGPPPDLPGGCWHDIVPLNYRNRFAPIGEHPWISQPRLRKLVRHTHLFHKTLKGWPFVRVSRLGRNIFHVHPRNSPLGKLVHYNRLQPGWYGAGTDPTFFQDSPLYATVLALHLGKYVKQLKNAETSCPHAVPKQMEVFLKQSGISLPTAQATPHPHPVHYAFENQMLSLAAKALNNVSWYALWLNPDKVNFMQGLGCATPSDYFNPRFEAKDITRYAGTHLPVCSTPRSLNSPVWFAHDVLHHLNPSIVGSWFDSNPRLEYVFATAVIPPETVYRNGFSRLPALTPALYNYRIDGDLLTYVPEGDNGGAYIQPVNAYRWLKTSTIVSPRNRCLHVQLVHSNHAHHFFVISRHQLVPQSQRVLDMPALTVIPWYSHPWAYYTQNLYARLTLPSLMNKLGNYEIRVSATSVRDLYAKVAAEITEVYGSYPASYCRAAVQHACWLRMVDFHHSPTILATMWTQLVYLLNLPFFPLTWFWQSFTSTAYQQRYDVPMIWVTRTFPWVSSSRDPSLPGDGRDLCNPELEFSQLPPHATLDAQFARFFALALPWAFIKFSGALIEMMFGPFFIFLLKLLEFTGYMVDFDWKSTPVGFILSCLACVLGLRGPKVIFPAIHLQIIRPLLKLYGLIWFLPYSQNRFRIGLHPVYSFTLAWNCFNYLFPKFHPIVFLLDRCMKMPYNPIDANPLPTMPMPPPALSISGWHNDSSPHWHGNLSSPHQWFTWPHIHWWFRPDDSVPGTELIHYFGYWRVVNFTRILNVLCLALVLFLFLGKDILYHIRFRHEMGYWAAFGYTPIHDEENSLPSFEPYQSPPSAPPSPSVSPTEPEGPTVQPLPLEERWQPELDDPLDGPLRGPVEQPIPDPVPIVIPVPAPIPNDPLGVWNVPPRAFASLQHWQAVVNRLAVPPNALQANLSCVWECLSAHLGVPTATVWAVWCSTLPPVARIPLMGGLLPQEDLPKVLAYFNLGYELRGAQVDPNAVRGPGLTTPTIYRPEDPPIGANPATPGWPFTNLYLEQDGNRYHLTLNASPHPGASFRAPARGTFIGTPSRLVPQIEIDQVLNVPRLAFGTVYQRLVGAMRNSYGLLAAAPPVGFQNYILPAVDVIRETVVWTPNAQDAAYALHLATDIKTAPVQMNLHDMDPRSVSRRLDIQAKELVKFSTQGVGMRYGNVNLHIYHGAFGTGKSHKMIRDIRAHHVANGNCYTPATLSFHTWDHQLREQLKNDVLNVFPDVDFVAANFKTRCMPLCDPIVGTLVLDDAGKTWNSFIPLVIAANPGLTDIWLSFDVMQGQEVFGAPGISRSDPTTTEWLSPKSSNYGTKIVRTAPGVSALFGLPPAPHIPGRVVHRGSVFIVTQSPRGVPLLAVSPRFTEGQNLGGQRAHTFGEVQGHTIHGDVCVDLGGLTATATEAYAWNALTRATGNIYLKMGPILKADADIEGCWAKSQILSSILTVASMQRKAHLTVQDDPQGLIRAAVYSHMSSTLSPAAAARLGLPAPNPVVGTRATTRAPIRTDWLHQAIPSSDLYTARTHQAVLTGNMSAPSAAFSRHTAQFSHPTTGPVADIVRHFTPLHAGSVLQVESTTYHLPADQHIDLQEDPVHHINEPADDVLREIAIPDGSSSFQHVPDGAPDTLHHTRADRVTDLAGMQKRIKLGTYNGRMTRTDAERLRQLKKGFGKFFDVDAWNSTPLNYSLLEECESRKLASWASKRTKTALAYSIKKQSLDMPLNRTRLFPKGQYIKKWAKVGRGSQGSGKHKAHAFASQTVSDFSLLRIFRDCTYALYLESMVLRFAYDSTYLHCRASPDDLSNWYRKHWSPGVMTANDYTAWDSGCDHVFLAFDLWLMELCHFPAEYMDKYYFEKTRTYSHLGNHLPRQESGDRWTWILNTARNAALTGASLDAPKRTPLCVSGDDSVTLGAWRKASNFDPSTWLMQPKREEAKHVEFCGLTFGGKDVSFAPDVVYWRSRFGLQQGRSDPDYWRSIRDSINESQSRLELPSSKLAAARANLDRAIIWFRLSPTLSLPRNRIPQPYTDVPSHHIRSLLHNLLFPIRWLFFL</sequence>
<evidence type="ECO:0000256" key="2">
    <source>
        <dbReference type="ARBA" id="ARBA00022679"/>
    </source>
</evidence>
<dbReference type="InterPro" id="IPR002588">
    <property type="entry name" value="Alphavirus-like_MT_dom"/>
</dbReference>
<feature type="transmembrane region" description="Helical" evidence="8">
    <location>
        <begin position="664"/>
        <end position="684"/>
    </location>
</feature>
<dbReference type="GO" id="GO:0003723">
    <property type="term" value="F:RNA binding"/>
    <property type="evidence" value="ECO:0007669"/>
    <property type="project" value="InterPro"/>
</dbReference>
<feature type="compositionally biased region" description="Pro residues" evidence="7">
    <location>
        <begin position="888"/>
        <end position="898"/>
    </location>
</feature>
<dbReference type="GO" id="GO:0039694">
    <property type="term" value="P:viral RNA genome replication"/>
    <property type="evidence" value="ECO:0007669"/>
    <property type="project" value="InterPro"/>
</dbReference>
<dbReference type="InterPro" id="IPR007094">
    <property type="entry name" value="RNA-dir_pol_PSvirus"/>
</dbReference>
<keyword evidence="1" id="KW-0696">RNA-directed RNA polymerase</keyword>
<keyword evidence="3" id="KW-0548">Nucleotidyltransferase</keyword>
<proteinExistence type="predicted"/>
<dbReference type="Pfam" id="PF00978">
    <property type="entry name" value="RdRP_2"/>
    <property type="match status" value="1"/>
</dbReference>
<feature type="transmembrane region" description="Helical" evidence="8">
    <location>
        <begin position="26"/>
        <end position="47"/>
    </location>
</feature>
<accession>A0A7T5QZB3</accession>
<organism evidence="11">
    <name type="scientific">Agave tequilana deltaflexivirus 1</name>
    <dbReference type="NCBI Taxonomy" id="2794415"/>
    <lineage>
        <taxon>Viruses</taxon>
        <taxon>Riboviria</taxon>
        <taxon>Orthornavirae</taxon>
        <taxon>Kitrinoviricota</taxon>
        <taxon>Alsuviricetes</taxon>
        <taxon>Tymovirales</taxon>
        <taxon>Deltaflexiviridae</taxon>
        <taxon>Deltaflexivirus</taxon>
    </lineage>
</organism>
<protein>
    <submittedName>
        <fullName evidence="11">RdRp</fullName>
    </submittedName>
</protein>
<keyword evidence="5" id="KW-0547">Nucleotide-binding</keyword>
<dbReference type="InterPro" id="IPR001788">
    <property type="entry name" value="RNA-dep_RNA_pol_alsuvir"/>
</dbReference>
<evidence type="ECO:0000259" key="10">
    <source>
        <dbReference type="PROSITE" id="PS51743"/>
    </source>
</evidence>
<dbReference type="GO" id="GO:0016787">
    <property type="term" value="F:hydrolase activity"/>
    <property type="evidence" value="ECO:0007669"/>
    <property type="project" value="UniProtKB-KW"/>
</dbReference>
<feature type="transmembrane region" description="Helical" evidence="8">
    <location>
        <begin position="54"/>
        <end position="71"/>
    </location>
</feature>
<dbReference type="EMBL" id="MW328745">
    <property type="protein sequence ID" value="QQG34632.1"/>
    <property type="molecule type" value="Genomic_RNA"/>
</dbReference>
<evidence type="ECO:0000256" key="5">
    <source>
        <dbReference type="ARBA" id="ARBA00022840"/>
    </source>
</evidence>
<dbReference type="InterPro" id="IPR043502">
    <property type="entry name" value="DNA/RNA_pol_sf"/>
</dbReference>
<dbReference type="SUPFAM" id="SSF56672">
    <property type="entry name" value="DNA/RNA polymerases"/>
    <property type="match status" value="1"/>
</dbReference>
<keyword evidence="2" id="KW-0808">Transferase</keyword>
<evidence type="ECO:0000256" key="4">
    <source>
        <dbReference type="ARBA" id="ARBA00022801"/>
    </source>
</evidence>
<feature type="domain" description="RdRp catalytic" evidence="9">
    <location>
        <begin position="1892"/>
        <end position="1999"/>
    </location>
</feature>
<dbReference type="GO" id="GO:0006396">
    <property type="term" value="P:RNA processing"/>
    <property type="evidence" value="ECO:0007669"/>
    <property type="project" value="InterPro"/>
</dbReference>
<dbReference type="PROSITE" id="PS51743">
    <property type="entry name" value="ALPHAVIRUS_MT"/>
    <property type="match status" value="1"/>
</dbReference>
<evidence type="ECO:0000256" key="1">
    <source>
        <dbReference type="ARBA" id="ARBA00022484"/>
    </source>
</evidence>
<keyword evidence="8" id="KW-0472">Membrane</keyword>
<dbReference type="Pfam" id="PF01660">
    <property type="entry name" value="Vmethyltransf"/>
    <property type="match status" value="1"/>
</dbReference>